<feature type="domain" description="CUE" evidence="19">
    <location>
        <begin position="455"/>
        <end position="497"/>
    </location>
</feature>
<dbReference type="SMART" id="SM00546">
    <property type="entry name" value="CUE"/>
    <property type="match status" value="1"/>
</dbReference>
<evidence type="ECO:0000256" key="6">
    <source>
        <dbReference type="ARBA" id="ARBA00022771"/>
    </source>
</evidence>
<dbReference type="EC" id="2.3.2.36" evidence="12"/>
<dbReference type="PROSITE" id="PS51140">
    <property type="entry name" value="CUE"/>
    <property type="match status" value="1"/>
</dbReference>
<dbReference type="RefSeq" id="XP_012692748.2">
    <property type="nucleotide sequence ID" value="XM_012837294.3"/>
</dbReference>
<dbReference type="Gene3D" id="1.10.8.10">
    <property type="entry name" value="DNA helicase RuvA subunit, C-terminal domain"/>
    <property type="match status" value="1"/>
</dbReference>
<keyword evidence="3" id="KW-0808">Transferase</keyword>
<keyword evidence="4 17" id="KW-0812">Transmembrane</keyword>
<feature type="transmembrane region" description="Helical" evidence="17">
    <location>
        <begin position="121"/>
        <end position="138"/>
    </location>
</feature>
<dbReference type="InterPro" id="IPR040675">
    <property type="entry name" value="AMFR_Ube2g2-bd"/>
</dbReference>
<dbReference type="GO" id="GO:0006511">
    <property type="term" value="P:ubiquitin-dependent protein catabolic process"/>
    <property type="evidence" value="ECO:0007669"/>
    <property type="project" value="TreeGrafter"/>
</dbReference>
<feature type="transmembrane region" description="Helical" evidence="17">
    <location>
        <begin position="144"/>
        <end position="164"/>
    </location>
</feature>
<evidence type="ECO:0000256" key="11">
    <source>
        <dbReference type="ARBA" id="ARBA00034438"/>
    </source>
</evidence>
<dbReference type="FunFam" id="1.10.8.10:FF:000026">
    <property type="entry name" value="E3 ubiquitin-protein ligase AMFR"/>
    <property type="match status" value="1"/>
</dbReference>
<evidence type="ECO:0000256" key="14">
    <source>
        <dbReference type="ARBA" id="ARBA00076914"/>
    </source>
</evidence>
<dbReference type="GO" id="GO:0008270">
    <property type="term" value="F:zinc ion binding"/>
    <property type="evidence" value="ECO:0007669"/>
    <property type="project" value="UniProtKB-KW"/>
</dbReference>
<comment type="catalytic activity">
    <reaction evidence="11">
        <text>[E2 ubiquitin-conjugating enzyme]-S-ubiquitinyl-L-cysteine + [acceptor protein]-L-cysteine = [E2 ubiquitin-conjugating enzyme]-L-cysteine + [acceptor protein]-S-ubiquitinyl-L-cysteine.</text>
        <dbReference type="EC" id="2.3.2.36"/>
    </reaction>
</comment>
<feature type="transmembrane region" description="Helical" evidence="17">
    <location>
        <begin position="215"/>
        <end position="234"/>
    </location>
</feature>
<dbReference type="SMART" id="SM00184">
    <property type="entry name" value="RING"/>
    <property type="match status" value="1"/>
</dbReference>
<dbReference type="InterPro" id="IPR013083">
    <property type="entry name" value="Znf_RING/FYVE/PHD"/>
</dbReference>
<dbReference type="SUPFAM" id="SSF57850">
    <property type="entry name" value="RING/U-box"/>
    <property type="match status" value="1"/>
</dbReference>
<evidence type="ECO:0000256" key="3">
    <source>
        <dbReference type="ARBA" id="ARBA00022679"/>
    </source>
</evidence>
<feature type="transmembrane region" description="Helical" evidence="17">
    <location>
        <begin position="17"/>
        <end position="36"/>
    </location>
</feature>
<evidence type="ECO:0000259" key="18">
    <source>
        <dbReference type="PROSITE" id="PS50089"/>
    </source>
</evidence>
<dbReference type="Pfam" id="PF18442">
    <property type="entry name" value="G2BR"/>
    <property type="match status" value="1"/>
</dbReference>
<evidence type="ECO:0000256" key="10">
    <source>
        <dbReference type="ARBA" id="ARBA00023136"/>
    </source>
</evidence>
<dbReference type="GO" id="GO:0005789">
    <property type="term" value="C:endoplasmic reticulum membrane"/>
    <property type="evidence" value="ECO:0007669"/>
    <property type="project" value="UniProtKB-SubCell"/>
</dbReference>
<dbReference type="GO" id="GO:0043130">
    <property type="term" value="F:ubiquitin binding"/>
    <property type="evidence" value="ECO:0007669"/>
    <property type="project" value="InterPro"/>
</dbReference>
<dbReference type="OrthoDB" id="3824970at2759"/>
<name>A0A6P3WA63_CLUHA</name>
<dbReference type="PANTHER" id="PTHR15067">
    <property type="entry name" value="E3 UBIQUITIN-PROTEIN LIGASE RNF8"/>
    <property type="match status" value="1"/>
</dbReference>
<evidence type="ECO:0000256" key="4">
    <source>
        <dbReference type="ARBA" id="ARBA00022692"/>
    </source>
</evidence>
<dbReference type="GO" id="GO:0030968">
    <property type="term" value="P:endoplasmic reticulum unfolded protein response"/>
    <property type="evidence" value="ECO:0007669"/>
    <property type="project" value="TreeGrafter"/>
</dbReference>
<evidence type="ECO:0000256" key="1">
    <source>
        <dbReference type="ARBA" id="ARBA00004477"/>
    </source>
</evidence>
<keyword evidence="7" id="KW-0256">Endoplasmic reticulum</keyword>
<dbReference type="KEGG" id="char:105908732"/>
<proteinExistence type="predicted"/>
<feature type="domain" description="RING-type" evidence="18">
    <location>
        <begin position="340"/>
        <end position="378"/>
    </location>
</feature>
<feature type="transmembrane region" description="Helical" evidence="17">
    <location>
        <begin position="279"/>
        <end position="301"/>
    </location>
</feature>
<keyword evidence="6 15" id="KW-0863">Zinc-finger</keyword>
<dbReference type="GO" id="GO:0000151">
    <property type="term" value="C:ubiquitin ligase complex"/>
    <property type="evidence" value="ECO:0007669"/>
    <property type="project" value="TreeGrafter"/>
</dbReference>
<dbReference type="CTD" id="406442"/>
<dbReference type="Proteomes" id="UP000515152">
    <property type="component" value="Chromosome 3"/>
</dbReference>
<sequence length="635" mass="72038">MPLFFLERFPWPSLQSYTALSAVLLAGTVLSTYTIVTEPGFDTSVSEEAQVDLKDQNGEEQKDDFWNVVSNVLLYLVSDTLFVWVMVNTACCMLMLIAKAIQSVVFGPLRASEKQHLKDKFWNFIFYKFIFIFGVLNVQSVEEVVLWCLWFAVLIFLHLMIQLCKDRFEYLAFSPTTPMSSHLRVLVLLASMLLCCCALAVLCGLIGNIQGIHTVAFMAAECLLVTVRTGHVIMRYSIHLWDLNHEGTWESKSTYVYYTDFFMELGLLCLDLMHHIHMLLFGNIWLSMASLVVFMQLRYLFYEIQRRVRRHKNYLRVIDNMETRFAVATSEELVANNDDCAICWDSMSMARKLPCGHLFHNSCLRSWLEQDTSCPTCRLPLNISEGGREGEQRGREQIQDHVAPRPGAEARPHANQHNHFFHFDGSRIASWLPSFSVEVMHTTNVLGIAQANNSQLNSMAHQIQEMFPQVPYHLVLQDLQLTRSVEVTTDNILEGRIQVPFPTQAAERAPPPVNLSSQDPTGGASGASETAVPAGLEGFEVRGSRFSKSAGERQKMLHQRKEELLLRARRRFISKSPAEETSRSLFMAAADDDDEGRRPAGGGRALTSSDPMSLRRRMLAGAAERRMQRQPEAPQ</sequence>
<evidence type="ECO:0000256" key="13">
    <source>
        <dbReference type="ARBA" id="ARBA00069722"/>
    </source>
</evidence>
<feature type="transmembrane region" description="Helical" evidence="17">
    <location>
        <begin position="81"/>
        <end position="101"/>
    </location>
</feature>
<dbReference type="GO" id="GO:0061630">
    <property type="term" value="F:ubiquitin protein ligase activity"/>
    <property type="evidence" value="ECO:0007669"/>
    <property type="project" value="UniProtKB-EC"/>
</dbReference>
<dbReference type="GeneID" id="105908732"/>
<keyword evidence="5" id="KW-0479">Metal-binding</keyword>
<dbReference type="InterPro" id="IPR057992">
    <property type="entry name" value="TPR_SYVN1_N"/>
</dbReference>
<protein>
    <recommendedName>
        <fullName evidence="13">E3 ubiquitin-protein ligase AMFR</fullName>
        <ecNumber evidence="12">2.3.2.36</ecNumber>
    </recommendedName>
    <alternativeName>
        <fullName evidence="14">Autocrine motility factor receptor</fullName>
    </alternativeName>
</protein>
<evidence type="ECO:0000256" key="17">
    <source>
        <dbReference type="SAM" id="Phobius"/>
    </source>
</evidence>
<dbReference type="CDD" id="cd14421">
    <property type="entry name" value="CUE_AMFR"/>
    <property type="match status" value="1"/>
</dbReference>
<keyword evidence="20" id="KW-1185">Reference proteome</keyword>
<evidence type="ECO:0000256" key="9">
    <source>
        <dbReference type="ARBA" id="ARBA00022989"/>
    </source>
</evidence>
<keyword evidence="8" id="KW-0862">Zinc</keyword>
<feature type="region of interest" description="Disordered" evidence="16">
    <location>
        <begin position="576"/>
        <end position="635"/>
    </location>
</feature>
<comment type="subcellular location">
    <subcellularLocation>
        <location evidence="1">Endoplasmic reticulum membrane</location>
        <topology evidence="1">Multi-pass membrane protein</topology>
    </subcellularLocation>
</comment>
<dbReference type="GO" id="GO:0005829">
    <property type="term" value="C:cytosol"/>
    <property type="evidence" value="ECO:0007669"/>
    <property type="project" value="TreeGrafter"/>
</dbReference>
<evidence type="ECO:0000256" key="7">
    <source>
        <dbReference type="ARBA" id="ARBA00022824"/>
    </source>
</evidence>
<dbReference type="PANTHER" id="PTHR15067:SF5">
    <property type="entry name" value="E3 UBIQUITIN-PROTEIN LIGASE AMFR"/>
    <property type="match status" value="1"/>
</dbReference>
<organism evidence="20 21">
    <name type="scientific">Clupea harengus</name>
    <name type="common">Atlantic herring</name>
    <dbReference type="NCBI Taxonomy" id="7950"/>
    <lineage>
        <taxon>Eukaryota</taxon>
        <taxon>Metazoa</taxon>
        <taxon>Chordata</taxon>
        <taxon>Craniata</taxon>
        <taxon>Vertebrata</taxon>
        <taxon>Euteleostomi</taxon>
        <taxon>Actinopterygii</taxon>
        <taxon>Neopterygii</taxon>
        <taxon>Teleostei</taxon>
        <taxon>Clupei</taxon>
        <taxon>Clupeiformes</taxon>
        <taxon>Clupeoidei</taxon>
        <taxon>Clupeidae</taxon>
        <taxon>Clupea</taxon>
    </lineage>
</organism>
<evidence type="ECO:0000256" key="2">
    <source>
        <dbReference type="ARBA" id="ARBA00004906"/>
    </source>
</evidence>
<dbReference type="InterPro" id="IPR003892">
    <property type="entry name" value="CUE"/>
</dbReference>
<evidence type="ECO:0000313" key="20">
    <source>
        <dbReference type="Proteomes" id="UP000515152"/>
    </source>
</evidence>
<evidence type="ECO:0000256" key="8">
    <source>
        <dbReference type="ARBA" id="ARBA00022833"/>
    </source>
</evidence>
<evidence type="ECO:0000256" key="15">
    <source>
        <dbReference type="PROSITE-ProRule" id="PRU00175"/>
    </source>
</evidence>
<dbReference type="AlphaFoldDB" id="A0A6P3WA63"/>
<keyword evidence="21" id="KW-0675">Receptor</keyword>
<dbReference type="FunFam" id="3.30.40.10:FF:000149">
    <property type="entry name" value="E3 ubiquitin-protein ligase AMFR"/>
    <property type="match status" value="1"/>
</dbReference>
<evidence type="ECO:0000256" key="12">
    <source>
        <dbReference type="ARBA" id="ARBA00034523"/>
    </source>
</evidence>
<gene>
    <name evidence="21" type="primary">amfra</name>
</gene>
<evidence type="ECO:0000256" key="16">
    <source>
        <dbReference type="SAM" id="MobiDB-lite"/>
    </source>
</evidence>
<feature type="region of interest" description="Disordered" evidence="16">
    <location>
        <begin position="502"/>
        <end position="531"/>
    </location>
</feature>
<evidence type="ECO:0000313" key="21">
    <source>
        <dbReference type="RefSeq" id="XP_012692748.2"/>
    </source>
</evidence>
<dbReference type="Pfam" id="PF25563">
    <property type="entry name" value="TPR_SYVN1_N"/>
    <property type="match status" value="1"/>
</dbReference>
<dbReference type="PROSITE" id="PS50089">
    <property type="entry name" value="ZF_RING_2"/>
    <property type="match status" value="1"/>
</dbReference>
<dbReference type="CDD" id="cd16455">
    <property type="entry name" value="RING-H2_AMFR"/>
    <property type="match status" value="1"/>
</dbReference>
<comment type="pathway">
    <text evidence="2">Protein modification; protein ubiquitination.</text>
</comment>
<keyword evidence="9 17" id="KW-1133">Transmembrane helix</keyword>
<dbReference type="Pfam" id="PF13639">
    <property type="entry name" value="zf-RING_2"/>
    <property type="match status" value="1"/>
</dbReference>
<dbReference type="InterPro" id="IPR001841">
    <property type="entry name" value="Znf_RING"/>
</dbReference>
<dbReference type="Pfam" id="PF02845">
    <property type="entry name" value="CUE"/>
    <property type="match status" value="1"/>
</dbReference>
<evidence type="ECO:0000259" key="19">
    <source>
        <dbReference type="PROSITE" id="PS51140"/>
    </source>
</evidence>
<accession>A0A6P3WA63</accession>
<keyword evidence="10 17" id="KW-0472">Membrane</keyword>
<dbReference type="Gene3D" id="3.30.40.10">
    <property type="entry name" value="Zinc/RING finger domain, C3HC4 (zinc finger)"/>
    <property type="match status" value="1"/>
</dbReference>
<evidence type="ECO:0000256" key="5">
    <source>
        <dbReference type="ARBA" id="ARBA00022723"/>
    </source>
</evidence>
<dbReference type="GO" id="GO:0070936">
    <property type="term" value="P:protein K48-linked ubiquitination"/>
    <property type="evidence" value="ECO:0007669"/>
    <property type="project" value="TreeGrafter"/>
</dbReference>
<feature type="transmembrane region" description="Helical" evidence="17">
    <location>
        <begin position="185"/>
        <end position="209"/>
    </location>
</feature>
<reference evidence="21" key="1">
    <citation type="submission" date="2025-08" db="UniProtKB">
        <authorList>
            <consortium name="RefSeq"/>
        </authorList>
    </citation>
    <scope>IDENTIFICATION</scope>
</reference>